<keyword evidence="3" id="KW-1185">Reference proteome</keyword>
<dbReference type="RefSeq" id="WP_378155076.1">
    <property type="nucleotide sequence ID" value="NZ_JBHSEC010000019.1"/>
</dbReference>
<protein>
    <recommendedName>
        <fullName evidence="4">Lia operon protein LiaI</fullName>
    </recommendedName>
</protein>
<keyword evidence="1" id="KW-0812">Transmembrane</keyword>
<name>A0ABV8X9I9_9LACT</name>
<proteinExistence type="predicted"/>
<evidence type="ECO:0000313" key="2">
    <source>
        <dbReference type="EMBL" id="MFC4410810.1"/>
    </source>
</evidence>
<comment type="caution">
    <text evidence="2">The sequence shown here is derived from an EMBL/GenBank/DDBJ whole genome shotgun (WGS) entry which is preliminary data.</text>
</comment>
<dbReference type="Proteomes" id="UP001595817">
    <property type="component" value="Unassembled WGS sequence"/>
</dbReference>
<accession>A0ABV8X9I9</accession>
<feature type="transmembrane region" description="Helical" evidence="1">
    <location>
        <begin position="7"/>
        <end position="36"/>
    </location>
</feature>
<dbReference type="EMBL" id="JBHSEC010000019">
    <property type="protein sequence ID" value="MFC4410810.1"/>
    <property type="molecule type" value="Genomic_DNA"/>
</dbReference>
<keyword evidence="1" id="KW-0472">Membrane</keyword>
<organism evidence="2 3">
    <name type="scientific">Chungangia koreensis</name>
    <dbReference type="NCBI Taxonomy" id="752657"/>
    <lineage>
        <taxon>Bacteria</taxon>
        <taxon>Bacillati</taxon>
        <taxon>Bacillota</taxon>
        <taxon>Bacilli</taxon>
        <taxon>Lactobacillales</taxon>
        <taxon>Chungangia</taxon>
    </lineage>
</organism>
<keyword evidence="1" id="KW-1133">Transmembrane helix</keyword>
<reference evidence="3" key="1">
    <citation type="journal article" date="2019" name="Int. J. Syst. Evol. Microbiol.">
        <title>The Global Catalogue of Microorganisms (GCM) 10K type strain sequencing project: providing services to taxonomists for standard genome sequencing and annotation.</title>
        <authorList>
            <consortium name="The Broad Institute Genomics Platform"/>
            <consortium name="The Broad Institute Genome Sequencing Center for Infectious Disease"/>
            <person name="Wu L."/>
            <person name="Ma J."/>
        </authorList>
    </citation>
    <scope>NUCLEOTIDE SEQUENCE [LARGE SCALE GENOMIC DNA]</scope>
    <source>
        <strain evidence="3">CCUG 59778</strain>
    </source>
</reference>
<evidence type="ECO:0008006" key="4">
    <source>
        <dbReference type="Google" id="ProtNLM"/>
    </source>
</evidence>
<evidence type="ECO:0000256" key="1">
    <source>
        <dbReference type="SAM" id="Phobius"/>
    </source>
</evidence>
<sequence length="115" mass="12343">MKKFGLFIIGVIAGIIALANLGSLLGLAISALIVYAGVSQYVKSVTTGPKILWASIALIGLLSAAANVPAFFAVLAIAAIYFVVKKWKEEPIVLEATKTDDPFMNFEKQWNELSK</sequence>
<gene>
    <name evidence="2" type="ORF">ACFOZY_10325</name>
</gene>
<evidence type="ECO:0000313" key="3">
    <source>
        <dbReference type="Proteomes" id="UP001595817"/>
    </source>
</evidence>
<feature type="transmembrane region" description="Helical" evidence="1">
    <location>
        <begin position="51"/>
        <end position="84"/>
    </location>
</feature>